<evidence type="ECO:0000256" key="1">
    <source>
        <dbReference type="ARBA" id="ARBA00004196"/>
    </source>
</evidence>
<dbReference type="PROSITE" id="PS51257">
    <property type="entry name" value="PROKAR_LIPOPROTEIN"/>
    <property type="match status" value="1"/>
</dbReference>
<comment type="subcellular location">
    <subcellularLocation>
        <location evidence="1">Cell envelope</location>
    </subcellularLocation>
</comment>
<dbReference type="Pfam" id="PF00496">
    <property type="entry name" value="SBP_bac_5"/>
    <property type="match status" value="1"/>
</dbReference>
<feature type="signal peptide" evidence="5">
    <location>
        <begin position="1"/>
        <end position="21"/>
    </location>
</feature>
<dbReference type="PANTHER" id="PTHR30290:SF10">
    <property type="entry name" value="PERIPLASMIC OLIGOPEPTIDE-BINDING PROTEIN-RELATED"/>
    <property type="match status" value="1"/>
</dbReference>
<dbReference type="SUPFAM" id="SSF53850">
    <property type="entry name" value="Periplasmic binding protein-like II"/>
    <property type="match status" value="1"/>
</dbReference>
<evidence type="ECO:0000313" key="7">
    <source>
        <dbReference type="EMBL" id="MDQ0567761.1"/>
    </source>
</evidence>
<dbReference type="NCBIfam" id="NF043077">
    <property type="entry name" value="MMSYN1_0169"/>
    <property type="match status" value="1"/>
</dbReference>
<dbReference type="InterPro" id="IPR000914">
    <property type="entry name" value="SBP_5_dom"/>
</dbReference>
<dbReference type="Gene3D" id="3.10.105.10">
    <property type="entry name" value="Dipeptide-binding Protein, Domain 3"/>
    <property type="match status" value="1"/>
</dbReference>
<evidence type="ECO:0000256" key="5">
    <source>
        <dbReference type="SAM" id="SignalP"/>
    </source>
</evidence>
<evidence type="ECO:0000259" key="6">
    <source>
        <dbReference type="Pfam" id="PF00496"/>
    </source>
</evidence>
<dbReference type="EMBL" id="JAUSWP010000002">
    <property type="protein sequence ID" value="MDQ0567761.1"/>
    <property type="molecule type" value="Genomic_DNA"/>
</dbReference>
<dbReference type="Gene3D" id="3.90.76.10">
    <property type="entry name" value="Dipeptide-binding Protein, Domain 1"/>
    <property type="match status" value="1"/>
</dbReference>
<proteinExistence type="inferred from homology"/>
<sequence length="975" mass="111684">MKKMLSLAACGMFLASSSTMAVSCSLSFNPEKLLTRKLSDTTVFKDLIINPIVNWNSAINNNSFDSKIIAKLQDTLITVDKHDNFEGALALKWKHDKDFKQWDFKLRDNIRWSGLENGRTVDKGKITAKDFFNTFRYVFNRNNRALTLDIWTSALKNGRELVDFLDKISNPAYTKEKKPHDLYNPIFDKEGEVYQGLSALEKEMRSSYYLDRAIMAYNMELKDGNPEDYEKKVISIALKGPSTKELAENSFKNGKIISQTQQKDGEEKYDISFHLNKPTSYFETVISYLSFAPMPDYSVRYLTIEGVQEASQFAGTSYSKASGKKDGYETMWYSGPYVVDSYVSGRNLNLRRNENYFNKENVHIHKILYSFSNKGDPASYRFFFQTGDISSFIVVPNDLAGWDTYVRNIEDPRFKGTNIVKTKPTTTWGFAFNYQSQGTTILENIHLNREGSLVEGKRTTRNVKQDADLNKTIALKSFRVMFRYMLNRSIFAKFFSSAIDGNNPTSSSLRNTYTSPFIATYKEDKPENSPEPNKDNTVDYYDVMAKNYYDKSKTSKTQDKKSTTGWLIEVLKSKNIINDEQLESWAKRFGSIEQENKTSKSALDPGKDTFFENDLLALSAFLKEDELSEKDGNFSLDQDPSKVEFKNDERAKKFVELIGKYDKVDPNKSYPDQDENLNLLHQKVKLIKEQVKEDMNGLGINTNTPITVPFLMNPGNSSTGSATGYINFLTEALRTFNFLVRNRGNGDINSPFVIDAYTPSTSIEYSTLAKAGKSSIMEIGWSPDYADPTNYLYTVLYGGVFDYIMSLNKTFNKDSKGKLTPAKKIEKDKQYYEQLLKSSQFLLNEIENVDKTIPDHKKRFEALSKLENYLTLSSSLIIPTYVKESESLPTVSYVDQLTISRFPLGTHPQRMVGVKIDEKIIQQDEFDRRLRVYNKEKIDGYQSLYPDADGQYLRGFKGDWNKEVDPKNSRDVKPV</sequence>
<dbReference type="RefSeq" id="WP_307444710.1">
    <property type="nucleotide sequence ID" value="NZ_JAUSWP010000002.1"/>
</dbReference>
<feature type="chain" id="PRO_5045606329" evidence="5">
    <location>
        <begin position="22"/>
        <end position="975"/>
    </location>
</feature>
<evidence type="ECO:0000256" key="2">
    <source>
        <dbReference type="ARBA" id="ARBA00005695"/>
    </source>
</evidence>
<dbReference type="PANTHER" id="PTHR30290">
    <property type="entry name" value="PERIPLASMIC BINDING COMPONENT OF ABC TRANSPORTER"/>
    <property type="match status" value="1"/>
</dbReference>
<feature type="domain" description="Solute-binding protein family 5" evidence="6">
    <location>
        <begin position="85"/>
        <end position="439"/>
    </location>
</feature>
<accession>A0ABU0NE88</accession>
<evidence type="ECO:0000256" key="3">
    <source>
        <dbReference type="ARBA" id="ARBA00022448"/>
    </source>
</evidence>
<evidence type="ECO:0000313" key="8">
    <source>
        <dbReference type="Proteomes" id="UP001236620"/>
    </source>
</evidence>
<keyword evidence="4 5" id="KW-0732">Signal</keyword>
<keyword evidence="3" id="KW-0813">Transport</keyword>
<reference evidence="7" key="1">
    <citation type="submission" date="2023-07" db="EMBL/GenBank/DDBJ databases">
        <title>Genomic Encyclopedia of Type Strains, Phase IV (KMG-IV): sequencing the most valuable type-strain genomes for metagenomic binning, comparative biology and taxonomic classification.</title>
        <authorList>
            <person name="Goeker M."/>
        </authorList>
    </citation>
    <scope>NUCLEOTIDE SEQUENCE [LARGE SCALE GENOMIC DNA]</scope>
    <source>
        <strain evidence="7">DSM 22019</strain>
    </source>
</reference>
<dbReference type="Gene3D" id="3.40.190.10">
    <property type="entry name" value="Periplasmic binding protein-like II"/>
    <property type="match status" value="1"/>
</dbReference>
<comment type="caution">
    <text evidence="7">The sequence shown here is derived from an EMBL/GenBank/DDBJ whole genome shotgun (WGS) entry which is preliminary data.</text>
</comment>
<gene>
    <name evidence="7" type="ORF">J2Z63_000404</name>
</gene>
<organism evidence="7 8">
    <name type="scientific">Mycoplasma yeatsii</name>
    <dbReference type="NCBI Taxonomy" id="51365"/>
    <lineage>
        <taxon>Bacteria</taxon>
        <taxon>Bacillati</taxon>
        <taxon>Mycoplasmatota</taxon>
        <taxon>Mollicutes</taxon>
        <taxon>Mycoplasmataceae</taxon>
        <taxon>Mycoplasma</taxon>
    </lineage>
</organism>
<comment type="similarity">
    <text evidence="2">Belongs to the bacterial solute-binding protein 5 family.</text>
</comment>
<dbReference type="InterPro" id="IPR039424">
    <property type="entry name" value="SBP_5"/>
</dbReference>
<dbReference type="Proteomes" id="UP001236620">
    <property type="component" value="Unassembled WGS sequence"/>
</dbReference>
<evidence type="ECO:0000256" key="4">
    <source>
        <dbReference type="ARBA" id="ARBA00022729"/>
    </source>
</evidence>
<name>A0ABU0NE88_9MOLU</name>
<keyword evidence="8" id="KW-1185">Reference proteome</keyword>
<protein>
    <submittedName>
        <fullName evidence="7">Oligopeptide transport system substrate-binding protein</fullName>
    </submittedName>
</protein>